<organism evidence="2 3">
    <name type="scientific">Novosphingobium chloroacetimidivorans</name>
    <dbReference type="NCBI Taxonomy" id="1428314"/>
    <lineage>
        <taxon>Bacteria</taxon>
        <taxon>Pseudomonadati</taxon>
        <taxon>Pseudomonadota</taxon>
        <taxon>Alphaproteobacteria</taxon>
        <taxon>Sphingomonadales</taxon>
        <taxon>Sphingomonadaceae</taxon>
        <taxon>Novosphingobium</taxon>
    </lineage>
</organism>
<reference evidence="2 3" key="1">
    <citation type="submission" date="2020-08" db="EMBL/GenBank/DDBJ databases">
        <title>Functional genomics of gut bacteria from endangered species of beetles.</title>
        <authorList>
            <person name="Carlos-Shanley C."/>
        </authorList>
    </citation>
    <scope>NUCLEOTIDE SEQUENCE [LARGE SCALE GENOMIC DNA]</scope>
    <source>
        <strain evidence="2 3">S00245</strain>
    </source>
</reference>
<name>A0A7W7NZD1_9SPHN</name>
<dbReference type="AlphaFoldDB" id="A0A7W7NZD1"/>
<sequence>MTLALVIALSAYILISASKANNVAFASLWFLAVLPAYLCVLICYVGDPAGDKPSSFYWSVVT</sequence>
<protein>
    <submittedName>
        <fullName evidence="2">Uncharacterized protein</fullName>
    </submittedName>
</protein>
<dbReference type="Proteomes" id="UP000555448">
    <property type="component" value="Unassembled WGS sequence"/>
</dbReference>
<evidence type="ECO:0000313" key="3">
    <source>
        <dbReference type="Proteomes" id="UP000555448"/>
    </source>
</evidence>
<gene>
    <name evidence="2" type="ORF">HNO88_004524</name>
</gene>
<evidence type="ECO:0000313" key="2">
    <source>
        <dbReference type="EMBL" id="MBB4861170.1"/>
    </source>
</evidence>
<keyword evidence="1" id="KW-0812">Transmembrane</keyword>
<feature type="transmembrane region" description="Helical" evidence="1">
    <location>
        <begin position="27"/>
        <end position="46"/>
    </location>
</feature>
<dbReference type="RefSeq" id="WP_246382310.1">
    <property type="nucleotide sequence ID" value="NZ_JACHLR010000080.1"/>
</dbReference>
<accession>A0A7W7NZD1</accession>
<keyword evidence="3" id="KW-1185">Reference proteome</keyword>
<dbReference type="EMBL" id="JACHLR010000080">
    <property type="protein sequence ID" value="MBB4861170.1"/>
    <property type="molecule type" value="Genomic_DNA"/>
</dbReference>
<evidence type="ECO:0000256" key="1">
    <source>
        <dbReference type="SAM" id="Phobius"/>
    </source>
</evidence>
<keyword evidence="1" id="KW-0472">Membrane</keyword>
<proteinExistence type="predicted"/>
<comment type="caution">
    <text evidence="2">The sequence shown here is derived from an EMBL/GenBank/DDBJ whole genome shotgun (WGS) entry which is preliminary data.</text>
</comment>
<keyword evidence="1" id="KW-1133">Transmembrane helix</keyword>